<name>C1GST4_PARBA</name>
<dbReference type="eggNOG" id="ENOG502SGW6">
    <property type="taxonomic scope" value="Eukaryota"/>
</dbReference>
<sequence>MSLYACVLCGGPLDISQTENWLNEFRSIYTNGHDWSNPNLSGVGYVQENEDSAQFTAPPDQEDRYDGPGFEETKITILPSPLSEVTQGFLPPDFQPWGFFFHPPCWELLCAAAYPNMVDIQLLNDMLRSCPQTVATLNWGHNYGGIYETEPSNWINGNDILLRRVLGYYGSSDNPNPRIVLHRQNPLEIPQIGEIIEKGRVQQSSKSLVSYINGLSSTDGHIFARLPYELRELLLCLLPSRDVRNLMLASRAFASVELSQSFWLSRFQVEYSFIFEVRKDLLPSPGIYHWKFIFDSIKAASFEVPGIQNRRRIWNLLCPLADAVVALSKSPLKGLPAHTFYNSDIPDDLGDWRRAGVAEYTGTNNLMYGCRKLYSRIVSVSGKIVGAYVSFITMTGAPFVCGFRLMRSDGESIELGRIVGQTEVYLSVNRSLSDYDTSTFCGFHLAIGERGVQGFALASPSGRLTPWAGSHKRLPKRMLVSHTQEIRALRGGFDGFKLISLEIPSGPEPRAALRDVFPWLPDIPQSNLNLHENSFPGQTAKKLHTERPITLLHFGGSGGVNLDKITSLSVWDIHAALTGIEIQYDGPVDGATTHCMGHCGTYNATISPLISPETKVTEKKTIFMIDSAGGERIVRVEFGDIKGRANGTELWFLVQTNRGRSMSFPRDKPVPDNRAMISGDDSRTITGFYSVEFDLSVTYHPFPFIIPLSI</sequence>
<dbReference type="OMA" id="YENDRYT"/>
<dbReference type="Proteomes" id="UP000002059">
    <property type="component" value="Partially assembled WGS sequence"/>
</dbReference>
<gene>
    <name evidence="2" type="ORF">PAAG_01579</name>
</gene>
<keyword evidence="3" id="KW-1185">Reference proteome</keyword>
<dbReference type="GeneID" id="9099867"/>
<accession>C1GST4</accession>
<evidence type="ECO:0000313" key="3">
    <source>
        <dbReference type="Proteomes" id="UP000002059"/>
    </source>
</evidence>
<dbReference type="EMBL" id="KN293994">
    <property type="protein sequence ID" value="EEH39117.2"/>
    <property type="molecule type" value="Genomic_DNA"/>
</dbReference>
<proteinExistence type="predicted"/>
<dbReference type="SUPFAM" id="SSF81383">
    <property type="entry name" value="F-box domain"/>
    <property type="match status" value="1"/>
</dbReference>
<reference evidence="2 3" key="1">
    <citation type="journal article" date="2011" name="PLoS Genet.">
        <title>Comparative genomic analysis of human fungal pathogens causing paracoccidioidomycosis.</title>
        <authorList>
            <person name="Desjardins C.A."/>
            <person name="Champion M.D."/>
            <person name="Holder J.W."/>
            <person name="Muszewska A."/>
            <person name="Goldberg J."/>
            <person name="Bailao A.M."/>
            <person name="Brigido M.M."/>
            <person name="Ferreira M.E."/>
            <person name="Garcia A.M."/>
            <person name="Grynberg M."/>
            <person name="Gujja S."/>
            <person name="Heiman D.I."/>
            <person name="Henn M.R."/>
            <person name="Kodira C.D."/>
            <person name="Leon-Narvaez H."/>
            <person name="Longo L.V."/>
            <person name="Ma L.J."/>
            <person name="Malavazi I."/>
            <person name="Matsuo A.L."/>
            <person name="Morais F.V."/>
            <person name="Pereira M."/>
            <person name="Rodriguez-Brito S."/>
            <person name="Sakthikumar S."/>
            <person name="Salem-Izacc S.M."/>
            <person name="Sykes S.M."/>
            <person name="Teixeira M.M."/>
            <person name="Vallejo M.C."/>
            <person name="Walter M.E."/>
            <person name="Yandava C."/>
            <person name="Young S."/>
            <person name="Zeng Q."/>
            <person name="Zucker J."/>
            <person name="Felipe M.S."/>
            <person name="Goldman G.H."/>
            <person name="Haas B.J."/>
            <person name="McEwen J.G."/>
            <person name="Nino-Vega G."/>
            <person name="Puccia R."/>
            <person name="San-Blas G."/>
            <person name="Soares C.M."/>
            <person name="Birren B.W."/>
            <person name="Cuomo C.A."/>
        </authorList>
    </citation>
    <scope>NUCLEOTIDE SEQUENCE [LARGE SCALE GENOMIC DNA]</scope>
    <source>
        <strain evidence="3">ATCC MYA-826 / Pb01</strain>
    </source>
</reference>
<dbReference type="Pfam" id="PF24539">
    <property type="entry name" value="DUF7600"/>
    <property type="match status" value="1"/>
</dbReference>
<evidence type="ECO:0000313" key="2">
    <source>
        <dbReference type="EMBL" id="EEH39117.2"/>
    </source>
</evidence>
<protein>
    <recommendedName>
        <fullName evidence="1">DUF7600 domain-containing protein</fullName>
    </recommendedName>
</protein>
<evidence type="ECO:0000259" key="1">
    <source>
        <dbReference type="Pfam" id="PF24539"/>
    </source>
</evidence>
<organism evidence="2 3">
    <name type="scientific">Paracoccidioides lutzii (strain ATCC MYA-826 / Pb01)</name>
    <name type="common">Paracoccidioides brasiliensis</name>
    <dbReference type="NCBI Taxonomy" id="502779"/>
    <lineage>
        <taxon>Eukaryota</taxon>
        <taxon>Fungi</taxon>
        <taxon>Dikarya</taxon>
        <taxon>Ascomycota</taxon>
        <taxon>Pezizomycotina</taxon>
        <taxon>Eurotiomycetes</taxon>
        <taxon>Eurotiomycetidae</taxon>
        <taxon>Onygenales</taxon>
        <taxon>Ajellomycetaceae</taxon>
        <taxon>Paracoccidioides</taxon>
    </lineage>
</organism>
<dbReference type="OrthoDB" id="5273847at2759"/>
<dbReference type="HOGENOM" id="CLU_012355_0_1_1"/>
<dbReference type="InterPro" id="IPR036047">
    <property type="entry name" value="F-box-like_dom_sf"/>
</dbReference>
<feature type="domain" description="DUF7600" evidence="1">
    <location>
        <begin position="337"/>
        <end position="508"/>
    </location>
</feature>
<dbReference type="RefSeq" id="XP_015701292.1">
    <property type="nucleotide sequence ID" value="XM_015844384.1"/>
</dbReference>
<dbReference type="AlphaFoldDB" id="C1GST4"/>
<dbReference type="VEuPathDB" id="FungiDB:PAAG_01579"/>
<dbReference type="KEGG" id="pbl:PAAG_01579"/>
<dbReference type="InterPro" id="IPR056021">
    <property type="entry name" value="DUF7600"/>
</dbReference>